<comment type="caution">
    <text evidence="1">The sequence shown here is derived from an EMBL/GenBank/DDBJ whole genome shotgun (WGS) entry which is preliminary data.</text>
</comment>
<dbReference type="Proteomes" id="UP001054945">
    <property type="component" value="Unassembled WGS sequence"/>
</dbReference>
<accession>A0AAV4WHF7</accession>
<dbReference type="EMBL" id="BPLR01016233">
    <property type="protein sequence ID" value="GIY82296.1"/>
    <property type="molecule type" value="Genomic_DNA"/>
</dbReference>
<name>A0AAV4WHF7_CAEEX</name>
<keyword evidence="2" id="KW-1185">Reference proteome</keyword>
<proteinExistence type="predicted"/>
<reference evidence="1 2" key="1">
    <citation type="submission" date="2021-06" db="EMBL/GenBank/DDBJ databases">
        <title>Caerostris extrusa draft genome.</title>
        <authorList>
            <person name="Kono N."/>
            <person name="Arakawa K."/>
        </authorList>
    </citation>
    <scope>NUCLEOTIDE SEQUENCE [LARGE SCALE GENOMIC DNA]</scope>
</reference>
<protein>
    <submittedName>
        <fullName evidence="1">Uncharacterized protein</fullName>
    </submittedName>
</protein>
<sequence length="102" mass="11681">MKIVILKEGNDARAVKRPADDIIKPAKFINMSDDGFKTPGNYLKCLSKRNDDYSPTKPPPIMLASTVNCTHVLQEIHRKFHRTENKLTEGYIKIFPDTEDSY</sequence>
<organism evidence="1 2">
    <name type="scientific">Caerostris extrusa</name>
    <name type="common">Bark spider</name>
    <name type="synonym">Caerostris bankana</name>
    <dbReference type="NCBI Taxonomy" id="172846"/>
    <lineage>
        <taxon>Eukaryota</taxon>
        <taxon>Metazoa</taxon>
        <taxon>Ecdysozoa</taxon>
        <taxon>Arthropoda</taxon>
        <taxon>Chelicerata</taxon>
        <taxon>Arachnida</taxon>
        <taxon>Araneae</taxon>
        <taxon>Araneomorphae</taxon>
        <taxon>Entelegynae</taxon>
        <taxon>Araneoidea</taxon>
        <taxon>Araneidae</taxon>
        <taxon>Caerostris</taxon>
    </lineage>
</organism>
<evidence type="ECO:0000313" key="2">
    <source>
        <dbReference type="Proteomes" id="UP001054945"/>
    </source>
</evidence>
<evidence type="ECO:0000313" key="1">
    <source>
        <dbReference type="EMBL" id="GIY82296.1"/>
    </source>
</evidence>
<dbReference type="AlphaFoldDB" id="A0AAV4WHF7"/>
<gene>
    <name evidence="1" type="ORF">CEXT_3081</name>
</gene>